<keyword evidence="3 6" id="KW-1133">Transmembrane helix</keyword>
<comment type="subcellular location">
    <subcellularLocation>
        <location evidence="1">Membrane</location>
        <topology evidence="1">Multi-pass membrane protein</topology>
    </subcellularLocation>
</comment>
<feature type="transmembrane region" description="Helical" evidence="6">
    <location>
        <begin position="182"/>
        <end position="201"/>
    </location>
</feature>
<proteinExistence type="predicted"/>
<feature type="transmembrane region" description="Helical" evidence="6">
    <location>
        <begin position="447"/>
        <end position="467"/>
    </location>
</feature>
<feature type="transmembrane region" description="Helical" evidence="6">
    <location>
        <begin position="408"/>
        <end position="427"/>
    </location>
</feature>
<evidence type="ECO:0000256" key="1">
    <source>
        <dbReference type="ARBA" id="ARBA00004141"/>
    </source>
</evidence>
<dbReference type="GO" id="GO:0016020">
    <property type="term" value="C:membrane"/>
    <property type="evidence" value="ECO:0007669"/>
    <property type="project" value="UniProtKB-SubCell"/>
</dbReference>
<dbReference type="AlphaFoldDB" id="A0A8S4NBX6"/>
<feature type="transmembrane region" description="Helical" evidence="6">
    <location>
        <begin position="369"/>
        <end position="387"/>
    </location>
</feature>
<dbReference type="InterPro" id="IPR011701">
    <property type="entry name" value="MFS"/>
</dbReference>
<feature type="transmembrane region" description="Helical" evidence="6">
    <location>
        <begin position="107"/>
        <end position="131"/>
    </location>
</feature>
<evidence type="ECO:0000313" key="7">
    <source>
        <dbReference type="EMBL" id="CAH1778627.1"/>
    </source>
</evidence>
<reference evidence="7" key="1">
    <citation type="submission" date="2022-03" db="EMBL/GenBank/DDBJ databases">
        <authorList>
            <person name="Martin C."/>
        </authorList>
    </citation>
    <scope>NUCLEOTIDE SEQUENCE</scope>
</reference>
<feature type="transmembrane region" description="Helical" evidence="6">
    <location>
        <begin position="76"/>
        <end position="95"/>
    </location>
</feature>
<evidence type="ECO:0000256" key="3">
    <source>
        <dbReference type="ARBA" id="ARBA00022989"/>
    </source>
</evidence>
<gene>
    <name evidence="7" type="ORF">OFUS_LOCUS5520</name>
</gene>
<evidence type="ECO:0000256" key="4">
    <source>
        <dbReference type="ARBA" id="ARBA00023136"/>
    </source>
</evidence>
<evidence type="ECO:0000313" key="8">
    <source>
        <dbReference type="Proteomes" id="UP000749559"/>
    </source>
</evidence>
<dbReference type="Pfam" id="PF07690">
    <property type="entry name" value="MFS_1"/>
    <property type="match status" value="1"/>
</dbReference>
<feature type="transmembrane region" description="Helical" evidence="6">
    <location>
        <begin position="143"/>
        <end position="162"/>
    </location>
</feature>
<feature type="transmembrane region" description="Helical" evidence="6">
    <location>
        <begin position="346"/>
        <end position="363"/>
    </location>
</feature>
<dbReference type="Proteomes" id="UP000749559">
    <property type="component" value="Unassembled WGS sequence"/>
</dbReference>
<evidence type="ECO:0008006" key="9">
    <source>
        <dbReference type="Google" id="ProtNLM"/>
    </source>
</evidence>
<dbReference type="EMBL" id="CAIIXF020000003">
    <property type="protein sequence ID" value="CAH1778627.1"/>
    <property type="molecule type" value="Genomic_DNA"/>
</dbReference>
<dbReference type="SUPFAM" id="SSF103473">
    <property type="entry name" value="MFS general substrate transporter"/>
    <property type="match status" value="1"/>
</dbReference>
<keyword evidence="2 6" id="KW-0812">Transmembrane</keyword>
<comment type="caution">
    <text evidence="7">The sequence shown here is derived from an EMBL/GenBank/DDBJ whole genome shotgun (WGS) entry which is preliminary data.</text>
</comment>
<dbReference type="InterPro" id="IPR036259">
    <property type="entry name" value="MFS_trans_sf"/>
</dbReference>
<dbReference type="PANTHER" id="PTHR21576:SF158">
    <property type="entry name" value="RIBOSOMAL RNA-PROCESSING PROTEIN 12-LIKE CONSERVED DOMAIN-CONTAINING PROTEIN"/>
    <property type="match status" value="1"/>
</dbReference>
<feature type="transmembrane region" description="Helical" evidence="6">
    <location>
        <begin position="308"/>
        <end position="326"/>
    </location>
</feature>
<feature type="transmembrane region" description="Helical" evidence="6">
    <location>
        <begin position="48"/>
        <end position="69"/>
    </location>
</feature>
<feature type="region of interest" description="Disordered" evidence="5">
    <location>
        <begin position="211"/>
        <end position="247"/>
    </location>
</feature>
<feature type="transmembrane region" description="Helical" evidence="6">
    <location>
        <begin position="12"/>
        <end position="36"/>
    </location>
</feature>
<feature type="transmembrane region" description="Helical" evidence="6">
    <location>
        <begin position="275"/>
        <end position="296"/>
    </location>
</feature>
<keyword evidence="4 6" id="KW-0472">Membrane</keyword>
<dbReference type="OrthoDB" id="6089360at2759"/>
<name>A0A8S4NBX6_OWEFU</name>
<accession>A0A8S4NBX6</accession>
<dbReference type="GO" id="GO:0022857">
    <property type="term" value="F:transmembrane transporter activity"/>
    <property type="evidence" value="ECO:0007669"/>
    <property type="project" value="InterPro"/>
</dbReference>
<evidence type="ECO:0000256" key="5">
    <source>
        <dbReference type="SAM" id="MobiDB-lite"/>
    </source>
</evidence>
<protein>
    <recommendedName>
        <fullName evidence="9">Nodulin-like domain-containing protein</fullName>
    </recommendedName>
</protein>
<dbReference type="PANTHER" id="PTHR21576">
    <property type="entry name" value="UNCHARACTERIZED NODULIN-LIKE PROTEIN"/>
    <property type="match status" value="1"/>
</dbReference>
<organism evidence="7 8">
    <name type="scientific">Owenia fusiformis</name>
    <name type="common">Polychaete worm</name>
    <dbReference type="NCBI Taxonomy" id="6347"/>
    <lineage>
        <taxon>Eukaryota</taxon>
        <taxon>Metazoa</taxon>
        <taxon>Spiralia</taxon>
        <taxon>Lophotrochozoa</taxon>
        <taxon>Annelida</taxon>
        <taxon>Polychaeta</taxon>
        <taxon>Sedentaria</taxon>
        <taxon>Canalipalpata</taxon>
        <taxon>Sabellida</taxon>
        <taxon>Oweniida</taxon>
        <taxon>Oweniidae</taxon>
        <taxon>Owenia</taxon>
    </lineage>
</organism>
<sequence>MFETMKGRQKYISLSVGILAWFMGGIVFAFNAYAIALKQTFNYTQTELDYVASSGDLAIAVAFPAGLVLDNFGPRVTCTVSLILTTLGFALMWMATQFKIFFTTKSWLLSVFYFLTSGGIRFIIVATKVVICKNFKRKHMGKILGLYSTIYGISPAIFSAIYEGLFVQGHIEDAENQKLSEFLIMLALLSFCINLYAAILLKMESEGMDDPKEAELASTKQNGDETKDATAEGHDNDPVGTKKEVNDKTELISKKTDRLPQPEMTCWQIIKTIQFYYLIIISLIVAGVGGSFTNNITTVVKSARLEEYAIIFTVVIPICSSFGRFFGGMIPDFIFQKWPDIPKSSILLFPGICSCVGHVSFSISDQSLGGLIFSSMIMALAYGSFYTQNNIIAIQLFGLKYYGQNSGLIAIGRGIGILTFQKLFAFFYETNSQLGSKYCYGERCYRWYFLLMAIICLCVVFLIFCLMKIERDQRLQHEEEKAS</sequence>
<evidence type="ECO:0000256" key="2">
    <source>
        <dbReference type="ARBA" id="ARBA00022692"/>
    </source>
</evidence>
<keyword evidence="8" id="KW-1185">Reference proteome</keyword>
<dbReference type="Gene3D" id="1.20.1250.20">
    <property type="entry name" value="MFS general substrate transporter like domains"/>
    <property type="match status" value="2"/>
</dbReference>
<evidence type="ECO:0000256" key="6">
    <source>
        <dbReference type="SAM" id="Phobius"/>
    </source>
</evidence>
<feature type="compositionally biased region" description="Basic and acidic residues" evidence="5">
    <location>
        <begin position="222"/>
        <end position="247"/>
    </location>
</feature>